<dbReference type="FunFam" id="3.90.1560.10:FF:000001">
    <property type="entry name" value="Probable 2-phosphosulfolactate phosphatase"/>
    <property type="match status" value="1"/>
</dbReference>
<comment type="similarity">
    <text evidence="2 8">Belongs to the ComB family.</text>
</comment>
<comment type="cofactor">
    <cofactor evidence="1 8">
        <name>Mg(2+)</name>
        <dbReference type="ChEBI" id="CHEBI:18420"/>
    </cofactor>
</comment>
<organism evidence="9 10">
    <name type="scientific">Paenibacillus swuensis</name>
    <dbReference type="NCBI Taxonomy" id="1178515"/>
    <lineage>
        <taxon>Bacteria</taxon>
        <taxon>Bacillati</taxon>
        <taxon>Bacillota</taxon>
        <taxon>Bacilli</taxon>
        <taxon>Bacillales</taxon>
        <taxon>Paenibacillaceae</taxon>
        <taxon>Paenibacillus</taxon>
    </lineage>
</organism>
<evidence type="ECO:0000256" key="1">
    <source>
        <dbReference type="ARBA" id="ARBA00001946"/>
    </source>
</evidence>
<evidence type="ECO:0000256" key="2">
    <source>
        <dbReference type="ARBA" id="ARBA00009997"/>
    </source>
</evidence>
<evidence type="ECO:0000256" key="3">
    <source>
        <dbReference type="ARBA" id="ARBA00012953"/>
    </source>
</evidence>
<keyword evidence="10" id="KW-1185">Reference proteome</keyword>
<dbReference type="GO" id="GO:0000287">
    <property type="term" value="F:magnesium ion binding"/>
    <property type="evidence" value="ECO:0007669"/>
    <property type="project" value="UniProtKB-UniRule"/>
</dbReference>
<evidence type="ECO:0000256" key="8">
    <source>
        <dbReference type="HAMAP-Rule" id="MF_00490"/>
    </source>
</evidence>
<evidence type="ECO:0000313" key="10">
    <source>
        <dbReference type="Proteomes" id="UP000076927"/>
    </source>
</evidence>
<dbReference type="EMBL" id="CP011388">
    <property type="protein sequence ID" value="ANE48082.1"/>
    <property type="molecule type" value="Genomic_DNA"/>
</dbReference>
<gene>
    <name evidence="8" type="primary">comB</name>
    <name evidence="9" type="ORF">SY83_19305</name>
</gene>
<keyword evidence="6 8" id="KW-0460">Magnesium</keyword>
<evidence type="ECO:0000256" key="4">
    <source>
        <dbReference type="ARBA" id="ARBA00021948"/>
    </source>
</evidence>
<evidence type="ECO:0000256" key="5">
    <source>
        <dbReference type="ARBA" id="ARBA00022801"/>
    </source>
</evidence>
<dbReference type="InterPro" id="IPR005238">
    <property type="entry name" value="ComB-like"/>
</dbReference>
<dbReference type="PANTHER" id="PTHR37311:SF1">
    <property type="entry name" value="2-PHOSPHOSULFOLACTATE PHOSPHATASE-RELATED"/>
    <property type="match status" value="1"/>
</dbReference>
<dbReference type="EC" id="3.1.3.71" evidence="3 8"/>
<name>A0A172TM74_9BACL</name>
<dbReference type="HAMAP" id="MF_00490">
    <property type="entry name" value="ComB"/>
    <property type="match status" value="1"/>
</dbReference>
<dbReference type="Proteomes" id="UP000076927">
    <property type="component" value="Chromosome"/>
</dbReference>
<dbReference type="SUPFAM" id="SSF142823">
    <property type="entry name" value="ComB-like"/>
    <property type="match status" value="1"/>
</dbReference>
<proteinExistence type="inferred from homology"/>
<reference evidence="9 10" key="1">
    <citation type="submission" date="2015-01" db="EMBL/GenBank/DDBJ databases">
        <title>Paenibacillus swuensis/DY6/whole genome sequencing.</title>
        <authorList>
            <person name="Kim M.K."/>
            <person name="Srinivasan S."/>
            <person name="Lee J.-J."/>
        </authorList>
    </citation>
    <scope>NUCLEOTIDE SEQUENCE [LARGE SCALE GENOMIC DNA]</scope>
    <source>
        <strain evidence="9 10">DY6</strain>
    </source>
</reference>
<dbReference type="OrthoDB" id="4913at2"/>
<sequence length="251" mass="27199">MQVDVISSVNEARTDELLHKTVIVIDVLRATSTVVSALDNGGACIIPVETVSQAKQCQSLGDLLGGERYCKKIAGFHFGNSPLEYTEQHVKDRRIILTTTNGTRAVQKAQRAAIVLAGCLRNAASCAETAVSFGKDIAVLCSGTRDEFSLEDGLCAGLLVERIVQFVGNQSRARVSTNDLGMALRFAYLHQQDDITSTLLESSNGKRLARLGYREDVVYCSEVDVTTMVPILDQGMLVPFSCSAQARTLPR</sequence>
<accession>A0A172TM74</accession>
<dbReference type="GO" id="GO:0050545">
    <property type="term" value="F:sulfopyruvate decarboxylase activity"/>
    <property type="evidence" value="ECO:0007669"/>
    <property type="project" value="TreeGrafter"/>
</dbReference>
<dbReference type="InterPro" id="IPR036702">
    <property type="entry name" value="ComB-like_sf"/>
</dbReference>
<dbReference type="GO" id="GO:0050532">
    <property type="term" value="F:2-phosphosulfolactate phosphatase activity"/>
    <property type="evidence" value="ECO:0007669"/>
    <property type="project" value="UniProtKB-UniRule"/>
</dbReference>
<dbReference type="RefSeq" id="WP_068609497.1">
    <property type="nucleotide sequence ID" value="NZ_CP011388.1"/>
</dbReference>
<protein>
    <recommendedName>
        <fullName evidence="4 8">Probable 2-phosphosulfolactate phosphatase</fullName>
        <ecNumber evidence="3 8">3.1.3.71</ecNumber>
    </recommendedName>
</protein>
<dbReference type="PANTHER" id="PTHR37311">
    <property type="entry name" value="2-PHOSPHOSULFOLACTATE PHOSPHATASE-RELATED"/>
    <property type="match status" value="1"/>
</dbReference>
<evidence type="ECO:0000256" key="7">
    <source>
        <dbReference type="ARBA" id="ARBA00033711"/>
    </source>
</evidence>
<keyword evidence="5 8" id="KW-0378">Hydrolase</keyword>
<evidence type="ECO:0000256" key="6">
    <source>
        <dbReference type="ARBA" id="ARBA00022842"/>
    </source>
</evidence>
<comment type="catalytic activity">
    <reaction evidence="7 8">
        <text>(2R)-O-phospho-3-sulfolactate + H2O = (2R)-3-sulfolactate + phosphate</text>
        <dbReference type="Rhea" id="RHEA:23416"/>
        <dbReference type="ChEBI" id="CHEBI:15377"/>
        <dbReference type="ChEBI" id="CHEBI:15597"/>
        <dbReference type="ChEBI" id="CHEBI:43474"/>
        <dbReference type="ChEBI" id="CHEBI:58738"/>
        <dbReference type="EC" id="3.1.3.71"/>
    </reaction>
</comment>
<evidence type="ECO:0000313" key="9">
    <source>
        <dbReference type="EMBL" id="ANE48082.1"/>
    </source>
</evidence>
<dbReference type="STRING" id="1178515.SY83_19305"/>
<dbReference type="PATRIC" id="fig|1178515.4.peg.3902"/>
<dbReference type="Gene3D" id="3.90.1560.10">
    <property type="entry name" value="ComB-like"/>
    <property type="match status" value="1"/>
</dbReference>
<dbReference type="Pfam" id="PF04029">
    <property type="entry name" value="2-ph_phosp"/>
    <property type="match status" value="1"/>
</dbReference>
<dbReference type="AlphaFoldDB" id="A0A172TM74"/>
<dbReference type="KEGG" id="pswu:SY83_19305"/>